<evidence type="ECO:0000313" key="9">
    <source>
        <dbReference type="EMBL" id="KAG2572831.1"/>
    </source>
</evidence>
<dbReference type="EMBL" id="CM029049">
    <property type="protein sequence ID" value="KAG2572832.1"/>
    <property type="molecule type" value="Genomic_DNA"/>
</dbReference>
<dbReference type="InterPro" id="IPR040456">
    <property type="entry name" value="RNase_H2_suB"/>
</dbReference>
<comment type="function">
    <text evidence="4">Non catalytic subunit of RNase H2, an endonuclease that specifically degrades the RNA of RNA:DNA hybrids. Participates in DNA replication, possibly by mediating the removal of lagging-strand Okazaki fragment RNA primers during DNA replication. Mediates the excision of single ribonucleotides from DNA:RNA duplexes.</text>
</comment>
<name>A0A8T0QD41_PANVG</name>
<feature type="region of interest" description="Disordered" evidence="6">
    <location>
        <begin position="316"/>
        <end position="367"/>
    </location>
</feature>
<evidence type="ECO:0000256" key="5">
    <source>
        <dbReference type="ARBA" id="ARBA00033464"/>
    </source>
</evidence>
<comment type="caution">
    <text evidence="9">The sequence shown here is derived from an EMBL/GenBank/DDBJ whole genome shotgun (WGS) entry which is preliminary data.</text>
</comment>
<dbReference type="Proteomes" id="UP000823388">
    <property type="component" value="Chromosome 7K"/>
</dbReference>
<feature type="domain" description="Rnh202 triple barrel" evidence="8">
    <location>
        <begin position="107"/>
        <end position="166"/>
    </location>
</feature>
<dbReference type="Gene3D" id="2.20.25.530">
    <property type="match status" value="1"/>
</dbReference>
<dbReference type="PANTHER" id="PTHR13383">
    <property type="entry name" value="RIBONUCLEASE H2 SUBUNIT B"/>
    <property type="match status" value="1"/>
</dbReference>
<feature type="compositionally biased region" description="Basic residues" evidence="6">
    <location>
        <begin position="49"/>
        <end position="80"/>
    </location>
</feature>
<keyword evidence="10" id="KW-1185">Reference proteome</keyword>
<evidence type="ECO:0000256" key="2">
    <source>
        <dbReference type="ARBA" id="ARBA00019062"/>
    </source>
</evidence>
<dbReference type="InterPro" id="IPR019024">
    <property type="entry name" value="RNase_H2_suB_wHTH"/>
</dbReference>
<reference evidence="9" key="1">
    <citation type="submission" date="2020-05" db="EMBL/GenBank/DDBJ databases">
        <title>WGS assembly of Panicum virgatum.</title>
        <authorList>
            <person name="Lovell J.T."/>
            <person name="Jenkins J."/>
            <person name="Shu S."/>
            <person name="Juenger T.E."/>
            <person name="Schmutz J."/>
        </authorList>
    </citation>
    <scope>NUCLEOTIDE SEQUENCE</scope>
    <source>
        <strain evidence="9">AP13</strain>
    </source>
</reference>
<dbReference type="PANTHER" id="PTHR13383:SF11">
    <property type="entry name" value="RIBONUCLEASE H2 SUBUNIT B"/>
    <property type="match status" value="1"/>
</dbReference>
<dbReference type="Pfam" id="PF09468">
    <property type="entry name" value="RNase_H2-Ydr279"/>
    <property type="match status" value="1"/>
</dbReference>
<evidence type="ECO:0000256" key="3">
    <source>
        <dbReference type="ARBA" id="ARBA00023242"/>
    </source>
</evidence>
<evidence type="ECO:0000313" key="10">
    <source>
        <dbReference type="Proteomes" id="UP000823388"/>
    </source>
</evidence>
<dbReference type="CDD" id="cd09270">
    <property type="entry name" value="RNase_H2-B"/>
    <property type="match status" value="1"/>
</dbReference>
<organism evidence="9 10">
    <name type="scientific">Panicum virgatum</name>
    <name type="common">Blackwell switchgrass</name>
    <dbReference type="NCBI Taxonomy" id="38727"/>
    <lineage>
        <taxon>Eukaryota</taxon>
        <taxon>Viridiplantae</taxon>
        <taxon>Streptophyta</taxon>
        <taxon>Embryophyta</taxon>
        <taxon>Tracheophyta</taxon>
        <taxon>Spermatophyta</taxon>
        <taxon>Magnoliopsida</taxon>
        <taxon>Liliopsida</taxon>
        <taxon>Poales</taxon>
        <taxon>Poaceae</taxon>
        <taxon>PACMAD clade</taxon>
        <taxon>Panicoideae</taxon>
        <taxon>Panicodae</taxon>
        <taxon>Paniceae</taxon>
        <taxon>Panicinae</taxon>
        <taxon>Panicum</taxon>
        <taxon>Panicum sect. Hiantes</taxon>
    </lineage>
</organism>
<feature type="domain" description="Ribonuclease H2 subunit B wHTH" evidence="7">
    <location>
        <begin position="169"/>
        <end position="266"/>
    </location>
</feature>
<dbReference type="FunFam" id="2.20.25.530:FF:000002">
    <property type="entry name" value="Ribonuclease H2 subunit B"/>
    <property type="match status" value="1"/>
</dbReference>
<dbReference type="InterPro" id="IPR041195">
    <property type="entry name" value="Rnh202_N"/>
</dbReference>
<dbReference type="Pfam" id="PF17745">
    <property type="entry name" value="Ydr279_N"/>
    <property type="match status" value="1"/>
</dbReference>
<dbReference type="AlphaFoldDB" id="A0A8T0QD41"/>
<feature type="compositionally biased region" description="Basic and acidic residues" evidence="6">
    <location>
        <begin position="344"/>
        <end position="358"/>
    </location>
</feature>
<evidence type="ECO:0000259" key="7">
    <source>
        <dbReference type="Pfam" id="PF09468"/>
    </source>
</evidence>
<evidence type="ECO:0000256" key="6">
    <source>
        <dbReference type="SAM" id="MobiDB-lite"/>
    </source>
</evidence>
<proteinExistence type="predicted"/>
<protein>
    <recommendedName>
        <fullName evidence="2">Ribonuclease H2 subunit B</fullName>
    </recommendedName>
    <alternativeName>
        <fullName evidence="5">Ribonuclease HI subunit B</fullName>
    </alternativeName>
</protein>
<keyword evidence="3" id="KW-0539">Nucleus</keyword>
<feature type="compositionally biased region" description="Pro residues" evidence="6">
    <location>
        <begin position="37"/>
        <end position="48"/>
    </location>
</feature>
<evidence type="ECO:0000259" key="8">
    <source>
        <dbReference type="Pfam" id="PF17745"/>
    </source>
</evidence>
<dbReference type="GO" id="GO:0032299">
    <property type="term" value="C:ribonuclease H2 complex"/>
    <property type="evidence" value="ECO:0007669"/>
    <property type="project" value="InterPro"/>
</dbReference>
<dbReference type="GO" id="GO:0006401">
    <property type="term" value="P:RNA catabolic process"/>
    <property type="evidence" value="ECO:0007669"/>
    <property type="project" value="TreeGrafter"/>
</dbReference>
<dbReference type="GO" id="GO:0005654">
    <property type="term" value="C:nucleoplasm"/>
    <property type="evidence" value="ECO:0007669"/>
    <property type="project" value="TreeGrafter"/>
</dbReference>
<comment type="subcellular location">
    <subcellularLocation>
        <location evidence="1">Nucleus</location>
    </subcellularLocation>
</comment>
<dbReference type="EMBL" id="CM029049">
    <property type="protein sequence ID" value="KAG2572831.1"/>
    <property type="molecule type" value="Genomic_DNA"/>
</dbReference>
<feature type="region of interest" description="Disordered" evidence="6">
    <location>
        <begin position="1"/>
        <end position="93"/>
    </location>
</feature>
<evidence type="ECO:0000256" key="4">
    <source>
        <dbReference type="ARBA" id="ARBA00024778"/>
    </source>
</evidence>
<evidence type="ECO:0000256" key="1">
    <source>
        <dbReference type="ARBA" id="ARBA00004123"/>
    </source>
</evidence>
<gene>
    <name evidence="9" type="ORF">PVAP13_7KG204600</name>
</gene>
<accession>A0A8T0QD41</accession>
<dbReference type="Gene3D" id="1.10.20.120">
    <property type="match status" value="1"/>
</dbReference>
<sequence length="367" mass="41161">MRKAKGRKGAASRGCPAGGAPKPNPATTATDNFPARARPPFPRLPGPHPHPHPLRPRRPQPKQTRHPGGRHHLRSRRRQISRPPMSSWHDGLAAPPRVLISPRPLDASAQGNVLSLRHPRSGDETGYLFIDGQLQEINWFKERYGAWFLGDYVCEDGGLYYCTPVDPIFIFLPIFEAARMSNGNDPGKFRQLDEILYIEGYPGYQQLMSVAGHHMELVCEVKEVANMKFFRLVDSKVLSWLCCKVHNLKEVFPKLGKNYAAQAEKERLKEAVQMIREYLKDEPWSTLLCKKLQLDLNEIINDVTTKTSEASFYADSCPAPARPSEGKEVNGSAKSSKGRPAKKPKTEVGSKNIKDMFRRVTRSGSGS</sequence>
<feature type="compositionally biased region" description="Basic residues" evidence="6">
    <location>
        <begin position="1"/>
        <end position="10"/>
    </location>
</feature>